<dbReference type="SUPFAM" id="SSF49562">
    <property type="entry name" value="C2 domain (Calcium/lipid-binding domain, CaLB)"/>
    <property type="match status" value="2"/>
</dbReference>
<dbReference type="PANTHER" id="PTHR45716">
    <property type="entry name" value="BITESIZE, ISOFORM I"/>
    <property type="match status" value="1"/>
</dbReference>
<gene>
    <name evidence="11" type="primary">sytl2b</name>
</gene>
<proteinExistence type="predicted"/>
<dbReference type="GO" id="GO:0005886">
    <property type="term" value="C:plasma membrane"/>
    <property type="evidence" value="ECO:0007669"/>
    <property type="project" value="UniProtKB-SubCell"/>
</dbReference>
<feature type="compositionally biased region" description="Polar residues" evidence="7">
    <location>
        <begin position="490"/>
        <end position="515"/>
    </location>
</feature>
<feature type="compositionally biased region" description="Low complexity" evidence="7">
    <location>
        <begin position="186"/>
        <end position="204"/>
    </location>
</feature>
<feature type="domain" description="C2" evidence="8">
    <location>
        <begin position="1227"/>
        <end position="1349"/>
    </location>
</feature>
<feature type="region of interest" description="Disordered" evidence="7">
    <location>
        <begin position="87"/>
        <end position="147"/>
    </location>
</feature>
<feature type="compositionally biased region" description="Basic and acidic residues" evidence="7">
    <location>
        <begin position="465"/>
        <end position="483"/>
    </location>
</feature>
<dbReference type="InterPro" id="IPR035892">
    <property type="entry name" value="C2_domain_sf"/>
</dbReference>
<reference evidence="11" key="1">
    <citation type="submission" date="2025-08" db="UniProtKB">
        <authorList>
            <consortium name="RefSeq"/>
        </authorList>
    </citation>
    <scope>IDENTIFICATION</scope>
</reference>
<evidence type="ECO:0000256" key="7">
    <source>
        <dbReference type="SAM" id="MobiDB-lite"/>
    </source>
</evidence>
<dbReference type="Pfam" id="PF00168">
    <property type="entry name" value="C2"/>
    <property type="match status" value="2"/>
</dbReference>
<feature type="compositionally biased region" description="Low complexity" evidence="7">
    <location>
        <begin position="1195"/>
        <end position="1208"/>
    </location>
</feature>
<feature type="region of interest" description="Disordered" evidence="7">
    <location>
        <begin position="864"/>
        <end position="939"/>
    </location>
</feature>
<feature type="compositionally biased region" description="Basic and acidic residues" evidence="7">
    <location>
        <begin position="1136"/>
        <end position="1151"/>
    </location>
</feature>
<dbReference type="Gene3D" id="2.60.40.150">
    <property type="entry name" value="C2 domain"/>
    <property type="match status" value="2"/>
</dbReference>
<dbReference type="GO" id="GO:0006887">
    <property type="term" value="P:exocytosis"/>
    <property type="evidence" value="ECO:0007669"/>
    <property type="project" value="UniProtKB-KW"/>
</dbReference>
<feature type="compositionally biased region" description="Low complexity" evidence="7">
    <location>
        <begin position="1152"/>
        <end position="1165"/>
    </location>
</feature>
<keyword evidence="3" id="KW-0268">Exocytosis</keyword>
<feature type="compositionally biased region" description="Basic and acidic residues" evidence="7">
    <location>
        <begin position="121"/>
        <end position="132"/>
    </location>
</feature>
<feature type="compositionally biased region" description="Basic and acidic residues" evidence="7">
    <location>
        <begin position="535"/>
        <end position="556"/>
    </location>
</feature>
<feature type="region of interest" description="Disordered" evidence="7">
    <location>
        <begin position="1043"/>
        <end position="1106"/>
    </location>
</feature>
<evidence type="ECO:0000256" key="3">
    <source>
        <dbReference type="ARBA" id="ARBA00022483"/>
    </source>
</evidence>
<feature type="compositionally biased region" description="Basic and acidic residues" evidence="7">
    <location>
        <begin position="902"/>
        <end position="930"/>
    </location>
</feature>
<feature type="region of interest" description="Disordered" evidence="7">
    <location>
        <begin position="1125"/>
        <end position="1208"/>
    </location>
</feature>
<dbReference type="CTD" id="572466"/>
<dbReference type="GO" id="GO:0042043">
    <property type="term" value="F:neurexin family protein binding"/>
    <property type="evidence" value="ECO:0007669"/>
    <property type="project" value="TreeGrafter"/>
</dbReference>
<evidence type="ECO:0000313" key="10">
    <source>
        <dbReference type="Proteomes" id="UP000192220"/>
    </source>
</evidence>
<feature type="compositionally biased region" description="Polar residues" evidence="7">
    <location>
        <begin position="381"/>
        <end position="401"/>
    </location>
</feature>
<feature type="compositionally biased region" description="Basic and acidic residues" evidence="7">
    <location>
        <begin position="598"/>
        <end position="608"/>
    </location>
</feature>
<feature type="region of interest" description="Disordered" evidence="7">
    <location>
        <begin position="669"/>
        <end position="721"/>
    </location>
</feature>
<evidence type="ECO:0000256" key="6">
    <source>
        <dbReference type="ARBA" id="ARBA00072164"/>
    </source>
</evidence>
<feature type="domain" description="RabBD" evidence="9">
    <location>
        <begin position="1"/>
        <end position="60"/>
    </location>
</feature>
<keyword evidence="2" id="KW-1003">Cell membrane</keyword>
<keyword evidence="10" id="KW-1185">Reference proteome</keyword>
<evidence type="ECO:0000256" key="4">
    <source>
        <dbReference type="ARBA" id="ARBA00022737"/>
    </source>
</evidence>
<evidence type="ECO:0000259" key="8">
    <source>
        <dbReference type="PROSITE" id="PS50004"/>
    </source>
</evidence>
<dbReference type="FunFam" id="2.60.40.150:FF:000006">
    <property type="entry name" value="Synaptotagmin-like 5, isoform CRA_a"/>
    <property type="match status" value="1"/>
</dbReference>
<dbReference type="RefSeq" id="XP_013887822.1">
    <property type="nucleotide sequence ID" value="XM_014032368.1"/>
</dbReference>
<feature type="region of interest" description="Disordered" evidence="7">
    <location>
        <begin position="764"/>
        <end position="797"/>
    </location>
</feature>
<dbReference type="InterPro" id="IPR043567">
    <property type="entry name" value="SYTL1-5_C2B"/>
</dbReference>
<keyword evidence="5" id="KW-0472">Membrane</keyword>
<dbReference type="KEGG" id="alim:106535369"/>
<comment type="subcellular location">
    <subcellularLocation>
        <location evidence="1">Cell membrane</location>
    </subcellularLocation>
</comment>
<feature type="region of interest" description="Disordered" evidence="7">
    <location>
        <begin position="175"/>
        <end position="556"/>
    </location>
</feature>
<dbReference type="SMART" id="SM00239">
    <property type="entry name" value="C2"/>
    <property type="match status" value="2"/>
</dbReference>
<feature type="domain" description="C2" evidence="8">
    <location>
        <begin position="1365"/>
        <end position="1497"/>
    </location>
</feature>
<dbReference type="PROSITE" id="PS50004">
    <property type="entry name" value="C2"/>
    <property type="match status" value="2"/>
</dbReference>
<feature type="compositionally biased region" description="Polar residues" evidence="7">
    <location>
        <begin position="705"/>
        <end position="718"/>
    </location>
</feature>
<dbReference type="InParanoid" id="A0A2I4D6G0"/>
<dbReference type="InterPro" id="IPR000008">
    <property type="entry name" value="C2_dom"/>
</dbReference>
<evidence type="ECO:0000313" key="11">
    <source>
        <dbReference type="RefSeq" id="XP_013887822.1"/>
    </source>
</evidence>
<dbReference type="PROSITE" id="PS50916">
    <property type="entry name" value="RABBD"/>
    <property type="match status" value="1"/>
</dbReference>
<feature type="region of interest" description="Disordered" evidence="7">
    <location>
        <begin position="811"/>
        <end position="846"/>
    </location>
</feature>
<dbReference type="GO" id="GO:0006886">
    <property type="term" value="P:intracellular protein transport"/>
    <property type="evidence" value="ECO:0007669"/>
    <property type="project" value="InterPro"/>
</dbReference>
<feature type="compositionally biased region" description="Polar residues" evidence="7">
    <location>
        <begin position="960"/>
        <end position="972"/>
    </location>
</feature>
<feature type="region of interest" description="Disordered" evidence="7">
    <location>
        <begin position="598"/>
        <end position="625"/>
    </location>
</feature>
<dbReference type="CDD" id="cd04020">
    <property type="entry name" value="C2B_SLP_1-2-3-4"/>
    <property type="match status" value="1"/>
</dbReference>
<evidence type="ECO:0000256" key="5">
    <source>
        <dbReference type="ARBA" id="ARBA00023136"/>
    </source>
</evidence>
<dbReference type="PANTHER" id="PTHR45716:SF5">
    <property type="entry name" value="SYNAPTOTAGMIN-LIKE PROTEIN 2"/>
    <property type="match status" value="1"/>
</dbReference>
<feature type="compositionally biased region" description="Polar residues" evidence="7">
    <location>
        <begin position="835"/>
        <end position="844"/>
    </location>
</feature>
<dbReference type="STRING" id="52670.A0A2I4D6G0"/>
<feature type="compositionally biased region" description="Basic and acidic residues" evidence="7">
    <location>
        <begin position="432"/>
        <end position="442"/>
    </location>
</feature>
<dbReference type="OrthoDB" id="195679at2759"/>
<evidence type="ECO:0000259" key="9">
    <source>
        <dbReference type="PROSITE" id="PS50916"/>
    </source>
</evidence>
<feature type="compositionally biased region" description="Polar residues" evidence="7">
    <location>
        <begin position="776"/>
        <end position="785"/>
    </location>
</feature>
<accession>A0A2I4D6G0</accession>
<dbReference type="GO" id="GO:0031267">
    <property type="term" value="F:small GTPase binding"/>
    <property type="evidence" value="ECO:0007669"/>
    <property type="project" value="InterPro"/>
</dbReference>
<feature type="compositionally biased region" description="Low complexity" evidence="7">
    <location>
        <begin position="231"/>
        <end position="241"/>
    </location>
</feature>
<dbReference type="Gene3D" id="6.10.250.3000">
    <property type="match status" value="1"/>
</dbReference>
<feature type="compositionally biased region" description="Low complexity" evidence="7">
    <location>
        <begin position="1083"/>
        <end position="1100"/>
    </location>
</feature>
<evidence type="ECO:0000256" key="2">
    <source>
        <dbReference type="ARBA" id="ARBA00022475"/>
    </source>
</evidence>
<dbReference type="FunCoup" id="A0A2I4D6G0">
    <property type="interactions" value="318"/>
</dbReference>
<organism evidence="10 11">
    <name type="scientific">Austrofundulus limnaeus</name>
    <name type="common">Annual killifish</name>
    <dbReference type="NCBI Taxonomy" id="52670"/>
    <lineage>
        <taxon>Eukaryota</taxon>
        <taxon>Metazoa</taxon>
        <taxon>Chordata</taxon>
        <taxon>Craniata</taxon>
        <taxon>Vertebrata</taxon>
        <taxon>Euteleostomi</taxon>
        <taxon>Actinopterygii</taxon>
        <taxon>Neopterygii</taxon>
        <taxon>Teleostei</taxon>
        <taxon>Neoteleostei</taxon>
        <taxon>Acanthomorphata</taxon>
        <taxon>Ovalentaria</taxon>
        <taxon>Atherinomorphae</taxon>
        <taxon>Cyprinodontiformes</taxon>
        <taxon>Rivulidae</taxon>
        <taxon>Austrofundulus</taxon>
    </lineage>
</organism>
<feature type="compositionally biased region" description="Polar residues" evidence="7">
    <location>
        <begin position="216"/>
        <end position="229"/>
    </location>
</feature>
<feature type="compositionally biased region" description="Basic and acidic residues" evidence="7">
    <location>
        <begin position="330"/>
        <end position="341"/>
    </location>
</feature>
<evidence type="ECO:0000256" key="1">
    <source>
        <dbReference type="ARBA" id="ARBA00004236"/>
    </source>
</evidence>
<dbReference type="CDD" id="cd08393">
    <property type="entry name" value="C2A_SLP-1_2"/>
    <property type="match status" value="1"/>
</dbReference>
<feature type="region of interest" description="Disordered" evidence="7">
    <location>
        <begin position="951"/>
        <end position="998"/>
    </location>
</feature>
<name>A0A2I4D6G0_AUSLI</name>
<dbReference type="FunFam" id="2.60.40.150:FF:000040">
    <property type="entry name" value="synaptotagmin-like protein 2 isoform X2"/>
    <property type="match status" value="1"/>
</dbReference>
<keyword evidence="4" id="KW-0677">Repeat</keyword>
<dbReference type="GO" id="GO:0070382">
    <property type="term" value="C:exocytic vesicle"/>
    <property type="evidence" value="ECO:0007669"/>
    <property type="project" value="TreeGrafter"/>
</dbReference>
<protein>
    <recommendedName>
        <fullName evidence="6">Synaptotagmin-like protein 2</fullName>
    </recommendedName>
</protein>
<sequence length="1535" mass="172498">MIDLSHLTEEEQEAILTVLRRDADLKRAEEERVRKLEKILPTSQPDVKLKYLTGEWFYEAKSRRHNDTIHGSEIILAAMKQGKTSCVDVSPRLDRSRSPGSRDSGVLAPPKPARCFETSEPQEKNDAEKENRYSGVRSPRPARHNPFNRASLTAVDHPENMQDLLIQQDHLKETEPVSSLKNPPAGDSSQTSGGSITSESSSVGFRPVPKKRTLLLSHSQLQTKNQPWSDAQVRPAEVVPAPRRRHQRGPGSNPSSCFKSKDEPPQEDVFNPSLQPTKAGEDVSPQLLRDSSQISSKPGLEREQNVTRDGPAAFTGTEVNAGRGSATWNKDGEVLDQKERAASNVFNVQETFGRGEELSSTQSSADPDPPVSYDLSFIDKSAQQRQNQKSVFKLSTQTPSPTGEDEDSIAKVLDWFDRSTDSNDWLDEEDEPKVSESVDKHATVRKSRGKDSFDGTSKTKRRPGRGSEELTERQEDVWMDMRGKTPVQDVGNNTEENQPIQISNLKSFWEQSNTGPKVLFSKPKRPGLNSDAPSDPERYSERVTHKSSSDLSDNREKQLLIDQLNDYQQEETMKFNLNHRKNDDSAHLKLLHSYELSNRRAENSRITRPDASNAEYQSDFGVKPKLQSESKQLLDQDLLSNTHREPGTDHQTIGLDSEKLILSGPYVDYEQGGSEEQVTTKPQVHRRSSEDEDKDKRLKGGVSNKEWTNSQASRQQESTAEKIKQLKSFWEQELNKPVFYTGKPKSQTRLNKRFTKSEFDLTSVGNKSGSDEDGGNKNTTFNVPLSQRLDKMSPSLGASRAQFNSLREFWDETTSNSRAPVTPEKLKIPKRKEPQQAQLLNQELRSADPELYPFSSAVVTKLYPSQMSPSKSPLDRVTGSKVQNDSSFIPDESGQKRLSKRISKDSSQEEKSLKPQSSKEIRSPKNRKDNFCFSSSRGNSLRRSTSMFALSVDGDKDQNQLRTEVNPIQFQSRKPRQKTDKGPQSRRSSNESETLAPLARAFVPSDYRHYLGMTDSDGDHAAFNPPTKDRAAEVKSGYELDLGSLLGASTPTSSEDRPVRKTHKTSQYPVWADHTESDTGLESSISSASESWSNSKNCSNRVNDDDLNPVRKALWRAEARPRNLAKSLEDVTAPPRQERRPDQSVDHRRSSDASMSPSPSSSSFSDPDHLKKRSKSVPSFLQKEDDDGREAEGLTAGSSMTALSGSSGTASLSGSVMTMYSGDFVEVQGSVQFSINYVQKLREFHIFVAECRDLAAVDPKRNRSDPYVKSYLVPDKANLGKRKTSVKKKTLNPKFNEILRYRVRMEYLRTQTLILSVWHHDTFGKNSFLGEVDVDLSKWDSDHTQMNYLALKAKTIPSISPINSGRGEMRLALRFLPQITHSEGLTKDVSNTGEIHIWVKECKNLPLIRATIDPYVKCFVLPDTSRKSRQKTRVLRRTVDPVFNHTMVYDGINEADLSDVCVELTVWDRDRLASNLLGGLRLGAGTGRSYGALVDWMDSGPDEVTLWDRMIASPNEWVEDVLPLRMLISARRVFK</sequence>
<dbReference type="Proteomes" id="UP000192220">
    <property type="component" value="Unplaced"/>
</dbReference>
<feature type="compositionally biased region" description="Basic and acidic residues" evidence="7">
    <location>
        <begin position="824"/>
        <end position="834"/>
    </location>
</feature>
<dbReference type="InterPro" id="IPR010911">
    <property type="entry name" value="Rab_BD"/>
</dbReference>